<sequence length="279" mass="31055">MRAIAGMARSYKVFRPTCSTIQPGIQIIPTCKPTEVGMKASLKFTEEKADKFWRVETLGSELLVNYGKSGTSGRNQIKAFASSQDCEAQARKLTQGKMKKGYVDFPFDYDSHRYFDDEEVGLHRLTSHPRFVTHFADDVYYDCCDEDAPFGSDEGSDALSELAGFIRTQKTPHVADFPRWLIETQWGMTFVEPVSIDIEGALKPENKELEPDIYQSCHVVIAAAFGQMKITGSMDASLKTSSLAAIECLDRMGVHLGWGDGKPSAILAQLRKDLATFVQ</sequence>
<dbReference type="InterPro" id="IPR049809">
    <property type="entry name" value="YehF/YfeS-like_WGR"/>
</dbReference>
<dbReference type="PANTHER" id="PTHR30634">
    <property type="entry name" value="OUTER MEMBRANE LOLAB LIPOPROTEIN INSERTION APPARATUS"/>
    <property type="match status" value="1"/>
</dbReference>
<gene>
    <name evidence="2" type="ORF">FEA48_03755</name>
</gene>
<protein>
    <submittedName>
        <fullName evidence="2">WGR domain-containing protein</fullName>
    </submittedName>
</protein>
<name>A0A5R9AJI4_PSENT</name>
<dbReference type="SUPFAM" id="SSF142921">
    <property type="entry name" value="WGR domain-like"/>
    <property type="match status" value="1"/>
</dbReference>
<dbReference type="Pfam" id="PF05406">
    <property type="entry name" value="WGR"/>
    <property type="match status" value="1"/>
</dbReference>
<dbReference type="SMART" id="SM00773">
    <property type="entry name" value="WGR"/>
    <property type="match status" value="1"/>
</dbReference>
<evidence type="ECO:0000313" key="2">
    <source>
        <dbReference type="EMBL" id="TLP78324.1"/>
    </source>
</evidence>
<dbReference type="InterPro" id="IPR036930">
    <property type="entry name" value="WGR_dom_sf"/>
</dbReference>
<evidence type="ECO:0000313" key="3">
    <source>
        <dbReference type="Proteomes" id="UP000307510"/>
    </source>
</evidence>
<feature type="domain" description="WGR" evidence="1">
    <location>
        <begin position="33"/>
        <end position="114"/>
    </location>
</feature>
<reference evidence="3" key="2">
    <citation type="submission" date="2019-06" db="EMBL/GenBank/DDBJ databases">
        <title>AzeR, a transcriptional regulator that responds to azelaic acid in Pseudomonas nitroreducens.</title>
        <authorList>
            <person name="Bez C."/>
            <person name="Javvadi S.G."/>
            <person name="Bertani I."/>
            <person name="Devescovi G."/>
            <person name="Studholme D.J."/>
            <person name="Geller A."/>
            <person name="Levy A."/>
            <person name="Venturi V."/>
        </authorList>
    </citation>
    <scope>NUCLEOTIDE SEQUENCE [LARGE SCALE GENOMIC DNA]</scope>
    <source>
        <strain evidence="3">DSM 9128</strain>
    </source>
</reference>
<accession>A0A5R9AJI4</accession>
<dbReference type="PROSITE" id="PS51977">
    <property type="entry name" value="WGR"/>
    <property type="match status" value="1"/>
</dbReference>
<evidence type="ECO:0000259" key="1">
    <source>
        <dbReference type="PROSITE" id="PS51977"/>
    </source>
</evidence>
<dbReference type="Gene3D" id="2.20.140.10">
    <property type="entry name" value="WGR domain"/>
    <property type="match status" value="1"/>
</dbReference>
<reference evidence="2 3" key="1">
    <citation type="submission" date="2019-05" db="EMBL/GenBank/DDBJ databases">
        <authorList>
            <person name="Moore K."/>
            <person name="O'Neill P."/>
            <person name="Farbos A."/>
            <person name="Studholme D.J."/>
        </authorList>
    </citation>
    <scope>NUCLEOTIDE SEQUENCE [LARGE SCALE GENOMIC DNA]</scope>
    <source>
        <strain evidence="2 3">DSM 9128</strain>
    </source>
</reference>
<dbReference type="PANTHER" id="PTHR30634:SF13">
    <property type="entry name" value="PROTEIN YEHF"/>
    <property type="match status" value="1"/>
</dbReference>
<dbReference type="RefSeq" id="WP_138212592.1">
    <property type="nucleotide sequence ID" value="NZ_VASG01000001.1"/>
</dbReference>
<dbReference type="CDD" id="cd07996">
    <property type="entry name" value="WGR_MMR_like"/>
    <property type="match status" value="1"/>
</dbReference>
<dbReference type="InterPro" id="IPR050458">
    <property type="entry name" value="LolB"/>
</dbReference>
<proteinExistence type="predicted"/>
<organism evidence="2 3">
    <name type="scientific">Pseudomonas nitroreducens</name>
    <dbReference type="NCBI Taxonomy" id="46680"/>
    <lineage>
        <taxon>Bacteria</taxon>
        <taxon>Pseudomonadati</taxon>
        <taxon>Pseudomonadota</taxon>
        <taxon>Gammaproteobacteria</taxon>
        <taxon>Pseudomonadales</taxon>
        <taxon>Pseudomonadaceae</taxon>
        <taxon>Pseudomonas</taxon>
    </lineage>
</organism>
<dbReference type="Proteomes" id="UP000307510">
    <property type="component" value="Unassembled WGS sequence"/>
</dbReference>
<dbReference type="AlphaFoldDB" id="A0A5R9AJI4"/>
<dbReference type="InterPro" id="IPR008893">
    <property type="entry name" value="WGR_domain"/>
</dbReference>
<comment type="caution">
    <text evidence="2">The sequence shown here is derived from an EMBL/GenBank/DDBJ whole genome shotgun (WGS) entry which is preliminary data.</text>
</comment>
<dbReference type="EMBL" id="VASG01000001">
    <property type="protein sequence ID" value="TLP78324.1"/>
    <property type="molecule type" value="Genomic_DNA"/>
</dbReference>